<evidence type="ECO:0000256" key="4">
    <source>
        <dbReference type="ARBA" id="ARBA00022842"/>
    </source>
</evidence>
<comment type="catalytic activity">
    <reaction evidence="7">
        <text>DNA(n) + a 2'-deoxyribonucleoside 5'-triphosphate = DNA(n+1) + diphosphate</text>
        <dbReference type="Rhea" id="RHEA:22508"/>
        <dbReference type="Rhea" id="RHEA-COMP:17339"/>
        <dbReference type="Rhea" id="RHEA-COMP:17340"/>
        <dbReference type="ChEBI" id="CHEBI:33019"/>
        <dbReference type="ChEBI" id="CHEBI:61560"/>
        <dbReference type="ChEBI" id="CHEBI:173112"/>
        <dbReference type="EC" id="2.7.7.49"/>
    </reaction>
</comment>
<dbReference type="PRINTS" id="PR00866">
    <property type="entry name" value="RNADNAPOLMS"/>
</dbReference>
<organism evidence="9">
    <name type="scientific">uncultured prokaryote</name>
    <dbReference type="NCBI Taxonomy" id="198431"/>
    <lineage>
        <taxon>unclassified sequences</taxon>
        <taxon>environmental samples</taxon>
    </lineage>
</organism>
<evidence type="ECO:0000256" key="5">
    <source>
        <dbReference type="ARBA" id="ARBA00023118"/>
    </source>
</evidence>
<dbReference type="InterPro" id="IPR043502">
    <property type="entry name" value="DNA/RNA_pol_sf"/>
</dbReference>
<feature type="domain" description="Reverse transcriptase" evidence="8">
    <location>
        <begin position="1"/>
        <end position="153"/>
    </location>
</feature>
<keyword evidence="2" id="KW-0548">Nucleotidyltransferase</keyword>
<evidence type="ECO:0000256" key="7">
    <source>
        <dbReference type="ARBA" id="ARBA00048173"/>
    </source>
</evidence>
<proteinExistence type="inferred from homology"/>
<evidence type="ECO:0000313" key="9">
    <source>
        <dbReference type="EMBL" id="CRY95310.1"/>
    </source>
</evidence>
<dbReference type="InterPro" id="IPR000477">
    <property type="entry name" value="RT_dom"/>
</dbReference>
<dbReference type="EMBL" id="LN853218">
    <property type="protein sequence ID" value="CRY95310.1"/>
    <property type="molecule type" value="Genomic_DNA"/>
</dbReference>
<evidence type="ECO:0000256" key="2">
    <source>
        <dbReference type="ARBA" id="ARBA00022695"/>
    </source>
</evidence>
<keyword evidence="1" id="KW-0808">Transferase</keyword>
<comment type="similarity">
    <text evidence="6">Belongs to the bacterial reverse transcriptase family.</text>
</comment>
<keyword evidence="3" id="KW-0479">Metal-binding</keyword>
<dbReference type="InterPro" id="IPR051083">
    <property type="entry name" value="GrpII_Intron_Splice-Mob/Def"/>
</dbReference>
<dbReference type="PANTHER" id="PTHR34047">
    <property type="entry name" value="NUCLEAR INTRON MATURASE 1, MITOCHONDRIAL-RELATED"/>
    <property type="match status" value="1"/>
</dbReference>
<dbReference type="PANTHER" id="PTHR34047:SF7">
    <property type="entry name" value="RNA-DIRECTED DNA POLYMERASE"/>
    <property type="match status" value="1"/>
</dbReference>
<evidence type="ECO:0000256" key="3">
    <source>
        <dbReference type="ARBA" id="ARBA00022723"/>
    </source>
</evidence>
<evidence type="ECO:0000259" key="8">
    <source>
        <dbReference type="PROSITE" id="PS50878"/>
    </source>
</evidence>
<reference evidence="9" key="2">
    <citation type="submission" date="2015-07" db="EMBL/GenBank/DDBJ databases">
        <title>Plasmids, circular viruses and viroids from rat gut.</title>
        <authorList>
            <person name="Jorgensen T.J."/>
            <person name="Hansen M.A."/>
            <person name="Xu Z."/>
            <person name="Tabak M.A."/>
            <person name="Sorensen S.J."/>
            <person name="Hansen L.H."/>
        </authorList>
    </citation>
    <scope>NUCLEOTIDE SEQUENCE</scope>
    <source>
        <strain evidence="9">RGRH0587</strain>
    </source>
</reference>
<reference evidence="9" key="1">
    <citation type="submission" date="2015-06" db="EMBL/GenBank/DDBJ databases">
        <authorList>
            <person name="Joergensen T."/>
        </authorList>
    </citation>
    <scope>NUCLEOTIDE SEQUENCE</scope>
    <source>
        <strain evidence="9">RGRH0587</strain>
    </source>
</reference>
<dbReference type="GO" id="GO:0003723">
    <property type="term" value="F:RNA binding"/>
    <property type="evidence" value="ECO:0007669"/>
    <property type="project" value="InterPro"/>
</dbReference>
<dbReference type="GO" id="GO:0051607">
    <property type="term" value="P:defense response to virus"/>
    <property type="evidence" value="ECO:0007669"/>
    <property type="project" value="UniProtKB-KW"/>
</dbReference>
<keyword evidence="5" id="KW-0051">Antiviral defense</keyword>
<dbReference type="Pfam" id="PF00078">
    <property type="entry name" value="RVT_1"/>
    <property type="match status" value="1"/>
</dbReference>
<protein>
    <recommendedName>
        <fullName evidence="8">Reverse transcriptase domain-containing protein</fullName>
    </recommendedName>
</protein>
<name>A0A0H5Q1R8_9ZZZZ</name>
<accession>A0A0H5Q1R8</accession>
<dbReference type="PROSITE" id="PS50878">
    <property type="entry name" value="RT_POL"/>
    <property type="match status" value="1"/>
</dbReference>
<dbReference type="InterPro" id="IPR000123">
    <property type="entry name" value="Reverse_transcriptase_msDNA"/>
</dbReference>
<sequence length="245" mass="28458">MIHIGQTCIFNTDIENFFPSITKQMVRKALHRELGCKLASNDVINIICSLCTVPNDEGIEVLPQGAPTSPVLSNIVLKSLDNEMVKLAERAGYRYSRYADDMTFSHNKPIRRMNPFWESRILNIIEKYGLKVNESKTKTYVRGIRQEVTGVTVSDKLNVSRQYVKQLRTLLHLWEKYGYEQAQIIFARDFCKGVNKNLCNVIDGKINYLEMIKGKDDSTYRRFKQRLKTLEWKQKQLTKNKKVSV</sequence>
<evidence type="ECO:0000256" key="6">
    <source>
        <dbReference type="ARBA" id="ARBA00034120"/>
    </source>
</evidence>
<evidence type="ECO:0000256" key="1">
    <source>
        <dbReference type="ARBA" id="ARBA00022679"/>
    </source>
</evidence>
<dbReference type="GO" id="GO:0003964">
    <property type="term" value="F:RNA-directed DNA polymerase activity"/>
    <property type="evidence" value="ECO:0007669"/>
    <property type="project" value="UniProtKB-EC"/>
</dbReference>
<dbReference type="SUPFAM" id="SSF56672">
    <property type="entry name" value="DNA/RNA polymerases"/>
    <property type="match status" value="1"/>
</dbReference>
<keyword evidence="4" id="KW-0460">Magnesium</keyword>
<dbReference type="AlphaFoldDB" id="A0A0H5Q1R8"/>
<dbReference type="GO" id="GO:0046872">
    <property type="term" value="F:metal ion binding"/>
    <property type="evidence" value="ECO:0007669"/>
    <property type="project" value="UniProtKB-KW"/>
</dbReference>
<dbReference type="CDD" id="cd03487">
    <property type="entry name" value="RT_Bac_retron_II"/>
    <property type="match status" value="1"/>
</dbReference>